<sequence>MGGRGQGPGDGARLNFLLRRGRRENVQKRAFSGPIGVRAEGLSRRRVLGGGIGPSARSRTGGLGARPKPRPCVVLGATRHGARADGPKTAGDSGRVSPRLRGCRWGPGGPNEDAPSRGAARQRIWTRAAL</sequence>
<dbReference type="AlphaFoldDB" id="A0AAV7S742"/>
<protein>
    <submittedName>
        <fullName evidence="2">Uncharacterized protein</fullName>
    </submittedName>
</protein>
<reference evidence="2" key="1">
    <citation type="journal article" date="2022" name="bioRxiv">
        <title>Sequencing and chromosome-scale assembly of the giantPleurodeles waltlgenome.</title>
        <authorList>
            <person name="Brown T."/>
            <person name="Elewa A."/>
            <person name="Iarovenko S."/>
            <person name="Subramanian E."/>
            <person name="Araus A.J."/>
            <person name="Petzold A."/>
            <person name="Susuki M."/>
            <person name="Suzuki K.-i.T."/>
            <person name="Hayashi T."/>
            <person name="Toyoda A."/>
            <person name="Oliveira C."/>
            <person name="Osipova E."/>
            <person name="Leigh N.D."/>
            <person name="Simon A."/>
            <person name="Yun M.H."/>
        </authorList>
    </citation>
    <scope>NUCLEOTIDE SEQUENCE</scope>
    <source>
        <strain evidence="2">20211129_DDA</strain>
        <tissue evidence="2">Liver</tissue>
    </source>
</reference>
<accession>A0AAV7S742</accession>
<comment type="caution">
    <text evidence="2">The sequence shown here is derived from an EMBL/GenBank/DDBJ whole genome shotgun (WGS) entry which is preliminary data.</text>
</comment>
<organism evidence="2 3">
    <name type="scientific">Pleurodeles waltl</name>
    <name type="common">Iberian ribbed newt</name>
    <dbReference type="NCBI Taxonomy" id="8319"/>
    <lineage>
        <taxon>Eukaryota</taxon>
        <taxon>Metazoa</taxon>
        <taxon>Chordata</taxon>
        <taxon>Craniata</taxon>
        <taxon>Vertebrata</taxon>
        <taxon>Euteleostomi</taxon>
        <taxon>Amphibia</taxon>
        <taxon>Batrachia</taxon>
        <taxon>Caudata</taxon>
        <taxon>Salamandroidea</taxon>
        <taxon>Salamandridae</taxon>
        <taxon>Pleurodelinae</taxon>
        <taxon>Pleurodeles</taxon>
    </lineage>
</organism>
<evidence type="ECO:0000313" key="2">
    <source>
        <dbReference type="EMBL" id="KAJ1159701.1"/>
    </source>
</evidence>
<feature type="region of interest" description="Disordered" evidence="1">
    <location>
        <begin position="48"/>
        <end position="130"/>
    </location>
</feature>
<name>A0AAV7S742_PLEWA</name>
<keyword evidence="3" id="KW-1185">Reference proteome</keyword>
<evidence type="ECO:0000313" key="3">
    <source>
        <dbReference type="Proteomes" id="UP001066276"/>
    </source>
</evidence>
<proteinExistence type="predicted"/>
<dbReference type="EMBL" id="JANPWB010000008">
    <property type="protein sequence ID" value="KAJ1159701.1"/>
    <property type="molecule type" value="Genomic_DNA"/>
</dbReference>
<dbReference type="Proteomes" id="UP001066276">
    <property type="component" value="Chromosome 4_2"/>
</dbReference>
<gene>
    <name evidence="2" type="ORF">NDU88_000206</name>
</gene>
<evidence type="ECO:0000256" key="1">
    <source>
        <dbReference type="SAM" id="MobiDB-lite"/>
    </source>
</evidence>